<dbReference type="CDD" id="cd08276">
    <property type="entry name" value="MDR7"/>
    <property type="match status" value="1"/>
</dbReference>
<dbReference type="Proteomes" id="UP000733379">
    <property type="component" value="Unassembled WGS sequence"/>
</dbReference>
<dbReference type="Gene3D" id="3.40.50.720">
    <property type="entry name" value="NAD(P)-binding Rossmann-like Domain"/>
    <property type="match status" value="1"/>
</dbReference>
<reference evidence="2 3" key="1">
    <citation type="submission" date="2021-06" db="EMBL/GenBank/DDBJ databases">
        <title>Actinomycetes sequencing.</title>
        <authorList>
            <person name="Shan Q."/>
        </authorList>
    </citation>
    <scope>NUCLEOTIDE SEQUENCE [LARGE SCALE GENOMIC DNA]</scope>
    <source>
        <strain evidence="2 3">NEAU-G5</strain>
    </source>
</reference>
<accession>A0ABS6BC71</accession>
<sequence length="338" mass="35640">MKSYQLTAPGAGIDGVVLREHDEPTPDPDQVVVRVAANSVGYRDLQVVAGDYPLPVRPGVVLGCEGTGEVVAVGSRVSRVAVGDRVAGAVFPRWIDGPFSRDNAAQLGTMLDGLLTEYAVLDEDGVVPIPEHLSYAEAATLPLSAVTAWNALTEGRPLRSGETVLTLGSGAVSTFALQFAKLAGARVVVTTSSAEKADKLTALGADAVIDYRRNSQWWQEVRALTGDRGADRVVDATGPLGQSLQAVAARGEIAFVGYWVSGAAGAQPIEPASLFKSGAIVRCVATGSRAHFLALNRAVEAHRLRPVIDRVFGFDEVPQALRYCRSGQGFGKIVITHE</sequence>
<dbReference type="Pfam" id="PF00107">
    <property type="entry name" value="ADH_zinc_N"/>
    <property type="match status" value="1"/>
</dbReference>
<keyword evidence="3" id="KW-1185">Reference proteome</keyword>
<evidence type="ECO:0000259" key="1">
    <source>
        <dbReference type="SMART" id="SM00829"/>
    </source>
</evidence>
<dbReference type="InterPro" id="IPR013154">
    <property type="entry name" value="ADH-like_N"/>
</dbReference>
<feature type="domain" description="Enoyl reductase (ER)" evidence="1">
    <location>
        <begin position="11"/>
        <end position="335"/>
    </location>
</feature>
<dbReference type="InterPro" id="IPR036291">
    <property type="entry name" value="NAD(P)-bd_dom_sf"/>
</dbReference>
<protein>
    <submittedName>
        <fullName evidence="2">NAD(P)-dependent alcohol dehydrogenase</fullName>
    </submittedName>
</protein>
<comment type="caution">
    <text evidence="2">The sequence shown here is derived from an EMBL/GenBank/DDBJ whole genome shotgun (WGS) entry which is preliminary data.</text>
</comment>
<dbReference type="InterPro" id="IPR020843">
    <property type="entry name" value="ER"/>
</dbReference>
<evidence type="ECO:0000313" key="3">
    <source>
        <dbReference type="Proteomes" id="UP000733379"/>
    </source>
</evidence>
<dbReference type="InterPro" id="IPR011032">
    <property type="entry name" value="GroES-like_sf"/>
</dbReference>
<dbReference type="SUPFAM" id="SSF51735">
    <property type="entry name" value="NAD(P)-binding Rossmann-fold domains"/>
    <property type="match status" value="1"/>
</dbReference>
<dbReference type="Pfam" id="PF08240">
    <property type="entry name" value="ADH_N"/>
    <property type="match status" value="1"/>
</dbReference>
<dbReference type="InterPro" id="IPR013149">
    <property type="entry name" value="ADH-like_C"/>
</dbReference>
<dbReference type="Gene3D" id="3.90.180.10">
    <property type="entry name" value="Medium-chain alcohol dehydrogenases, catalytic domain"/>
    <property type="match status" value="1"/>
</dbReference>
<dbReference type="SUPFAM" id="SSF50129">
    <property type="entry name" value="GroES-like"/>
    <property type="match status" value="1"/>
</dbReference>
<dbReference type="PANTHER" id="PTHR45033">
    <property type="match status" value="1"/>
</dbReference>
<dbReference type="SMART" id="SM00829">
    <property type="entry name" value="PKS_ER"/>
    <property type="match status" value="1"/>
</dbReference>
<proteinExistence type="predicted"/>
<dbReference type="InterPro" id="IPR052711">
    <property type="entry name" value="Zinc_ADH-like"/>
</dbReference>
<name>A0ABS6BC71_9NOCA</name>
<gene>
    <name evidence="2" type="ORF">KO481_40995</name>
</gene>
<dbReference type="EMBL" id="JAHKNI010000026">
    <property type="protein sequence ID" value="MBU3067879.1"/>
    <property type="molecule type" value="Genomic_DNA"/>
</dbReference>
<dbReference type="PANTHER" id="PTHR45033:SF2">
    <property type="entry name" value="ZINC-TYPE ALCOHOL DEHYDROGENASE-LIKE PROTEIN C1773.06C"/>
    <property type="match status" value="1"/>
</dbReference>
<evidence type="ECO:0000313" key="2">
    <source>
        <dbReference type="EMBL" id="MBU3067879.1"/>
    </source>
</evidence>
<organism evidence="2 3">
    <name type="scientific">Nocardia albiluteola</name>
    <dbReference type="NCBI Taxonomy" id="2842303"/>
    <lineage>
        <taxon>Bacteria</taxon>
        <taxon>Bacillati</taxon>
        <taxon>Actinomycetota</taxon>
        <taxon>Actinomycetes</taxon>
        <taxon>Mycobacteriales</taxon>
        <taxon>Nocardiaceae</taxon>
        <taxon>Nocardia</taxon>
    </lineage>
</organism>
<dbReference type="RefSeq" id="WP_215923958.1">
    <property type="nucleotide sequence ID" value="NZ_JAHKNI010000026.1"/>
</dbReference>